<sequence>MSMNELIEDKIKNYTLALHVMRKKEDPSHKLEIDDHSEPPEVDKSTENQTPEPFNEQDALAILLARDELQDLLDQNHKLSPAQVFVIAELDTCLIENRNTLLKSINSEKVQKVLMPPEARWWWYMQLAEEPEVVSRWDRFDWLFNLLSVAFLAGFVSLTSEILPMVFSNGLGLIESLGFVGPGALLTVIASNFKGGENRDRFMKNVEKLGIPRKFCSEVTCFLAATLFGITYAVRQSLPDYYFRVSLKQGIKYYEENRLIRAEKELENALQLPDIEPERIQKVWNYLGKIEESVGRTKEAIEKYDRAILLGDKESLNNIARVYISSEQPDLMKAETYLKIGLERIANQEDQKNYELQYHFHRNLGWVYVESKRYKEAEQELENARTLTDKHLAGVTFKGSGMASCFLGHVYEKTDRADQAKPIWERCYKRARPETIAEYSAIVKYKPELAGKISTKDIF</sequence>
<feature type="transmembrane region" description="Helical" evidence="3">
    <location>
        <begin position="142"/>
        <end position="167"/>
    </location>
</feature>
<protein>
    <recommendedName>
        <fullName evidence="6">Tetratricopeptide repeat protein</fullName>
    </recommendedName>
</protein>
<dbReference type="EMBL" id="JAAVJL010000002">
    <property type="protein sequence ID" value="NMF60113.1"/>
    <property type="molecule type" value="Genomic_DNA"/>
</dbReference>
<keyword evidence="1" id="KW-0802">TPR repeat</keyword>
<organism evidence="4 5">
    <name type="scientific">Pseudanabaena yagii GIHE-NHR1</name>
    <dbReference type="NCBI Taxonomy" id="2722753"/>
    <lineage>
        <taxon>Bacteria</taxon>
        <taxon>Bacillati</taxon>
        <taxon>Cyanobacteriota</taxon>
        <taxon>Cyanophyceae</taxon>
        <taxon>Pseudanabaenales</taxon>
        <taxon>Pseudanabaenaceae</taxon>
        <taxon>Pseudanabaena</taxon>
        <taxon>Pseudanabaena yagii</taxon>
    </lineage>
</organism>
<dbReference type="RefSeq" id="WP_169365054.1">
    <property type="nucleotide sequence ID" value="NZ_JAAVJL010000002.1"/>
</dbReference>
<evidence type="ECO:0008006" key="6">
    <source>
        <dbReference type="Google" id="ProtNLM"/>
    </source>
</evidence>
<comment type="caution">
    <text evidence="4">The sequence shown here is derived from an EMBL/GenBank/DDBJ whole genome shotgun (WGS) entry which is preliminary data.</text>
</comment>
<evidence type="ECO:0000313" key="5">
    <source>
        <dbReference type="Proteomes" id="UP000738376"/>
    </source>
</evidence>
<evidence type="ECO:0000256" key="3">
    <source>
        <dbReference type="SAM" id="Phobius"/>
    </source>
</evidence>
<name>A0ABX1LVC3_9CYAN</name>
<proteinExistence type="predicted"/>
<feature type="region of interest" description="Disordered" evidence="2">
    <location>
        <begin position="25"/>
        <end position="52"/>
    </location>
</feature>
<dbReference type="SUPFAM" id="SSF48452">
    <property type="entry name" value="TPR-like"/>
    <property type="match status" value="1"/>
</dbReference>
<feature type="transmembrane region" description="Helical" evidence="3">
    <location>
        <begin position="173"/>
        <end position="194"/>
    </location>
</feature>
<evidence type="ECO:0000313" key="4">
    <source>
        <dbReference type="EMBL" id="NMF60113.1"/>
    </source>
</evidence>
<feature type="compositionally biased region" description="Basic and acidic residues" evidence="2">
    <location>
        <begin position="25"/>
        <end position="46"/>
    </location>
</feature>
<keyword evidence="5" id="KW-1185">Reference proteome</keyword>
<keyword evidence="3" id="KW-0472">Membrane</keyword>
<dbReference type="Gene3D" id="1.25.40.10">
    <property type="entry name" value="Tetratricopeptide repeat domain"/>
    <property type="match status" value="1"/>
</dbReference>
<evidence type="ECO:0000256" key="2">
    <source>
        <dbReference type="SAM" id="MobiDB-lite"/>
    </source>
</evidence>
<dbReference type="InterPro" id="IPR011990">
    <property type="entry name" value="TPR-like_helical_dom_sf"/>
</dbReference>
<dbReference type="InterPro" id="IPR019734">
    <property type="entry name" value="TPR_rpt"/>
</dbReference>
<gene>
    <name evidence="4" type="ORF">HC246_19305</name>
</gene>
<feature type="transmembrane region" description="Helical" evidence="3">
    <location>
        <begin position="215"/>
        <end position="234"/>
    </location>
</feature>
<keyword evidence="3" id="KW-0812">Transmembrane</keyword>
<dbReference type="PROSITE" id="PS50005">
    <property type="entry name" value="TPR"/>
    <property type="match status" value="1"/>
</dbReference>
<dbReference type="Proteomes" id="UP000738376">
    <property type="component" value="Unassembled WGS sequence"/>
</dbReference>
<dbReference type="SMART" id="SM00028">
    <property type="entry name" value="TPR"/>
    <property type="match status" value="3"/>
</dbReference>
<keyword evidence="3" id="KW-1133">Transmembrane helix</keyword>
<reference evidence="4 5" key="1">
    <citation type="submission" date="2020-03" db="EMBL/GenBank/DDBJ databases">
        <title>Draft Genome Sequence of 2-Methylisoborneol Producing Pseudanabaena yagii Strain GIHE-NHR1 Isolated from North Han River in South Korea.</title>
        <authorList>
            <person name="Jeong J."/>
        </authorList>
    </citation>
    <scope>NUCLEOTIDE SEQUENCE [LARGE SCALE GENOMIC DNA]</scope>
    <source>
        <strain evidence="4 5">GIHE-NHR1</strain>
    </source>
</reference>
<evidence type="ECO:0000256" key="1">
    <source>
        <dbReference type="PROSITE-ProRule" id="PRU00339"/>
    </source>
</evidence>
<accession>A0ABX1LVC3</accession>
<feature type="repeat" description="TPR" evidence="1">
    <location>
        <begin position="281"/>
        <end position="314"/>
    </location>
</feature>